<keyword evidence="1" id="KW-0645">Protease</keyword>
<protein>
    <submittedName>
        <fullName evidence="1">Beta-barrel assembly-enhancing protease</fullName>
    </submittedName>
</protein>
<keyword evidence="1" id="KW-0378">Hydrolase</keyword>
<sequence length="191" mass="21163">MQQSDNFYRQAILQLQAGRFAEAQDSLRKALDANPVNLKARQTLVGLLVEGKHDDEAMTQLQEGLKLMPEQSGFCMALARLQVEAGNATGAMDTLEKGLKYAGDDADYHAFYAALLQREERHDEAIAHYLIALKSNPSAPVWLVGIAISLQAQGKLADAGEAYRRARDTGQLTPQMLQFVEQRLKQSKPLH</sequence>
<organism evidence="1">
    <name type="scientific">mine drainage metagenome</name>
    <dbReference type="NCBI Taxonomy" id="410659"/>
    <lineage>
        <taxon>unclassified sequences</taxon>
        <taxon>metagenomes</taxon>
        <taxon>ecological metagenomes</taxon>
    </lineage>
</organism>
<dbReference type="InterPro" id="IPR011990">
    <property type="entry name" value="TPR-like_helical_dom_sf"/>
</dbReference>
<dbReference type="Pfam" id="PF13432">
    <property type="entry name" value="TPR_16"/>
    <property type="match status" value="1"/>
</dbReference>
<dbReference type="Gene3D" id="1.25.40.10">
    <property type="entry name" value="Tetratricopeptide repeat domain"/>
    <property type="match status" value="1"/>
</dbReference>
<dbReference type="GO" id="GO:0008233">
    <property type="term" value="F:peptidase activity"/>
    <property type="evidence" value="ECO:0007669"/>
    <property type="project" value="UniProtKB-KW"/>
</dbReference>
<dbReference type="AlphaFoldDB" id="A0A1J5PPP7"/>
<name>A0A1J5PPP7_9ZZZZ</name>
<proteinExistence type="predicted"/>
<dbReference type="GO" id="GO:0006508">
    <property type="term" value="P:proteolysis"/>
    <property type="evidence" value="ECO:0007669"/>
    <property type="project" value="UniProtKB-KW"/>
</dbReference>
<dbReference type="Pfam" id="PF14559">
    <property type="entry name" value="TPR_19"/>
    <property type="match status" value="1"/>
</dbReference>
<dbReference type="PANTHER" id="PTHR44809:SF1">
    <property type="entry name" value="PROTEIN O-MANNOSYL-TRANSFERASE TMTC1"/>
    <property type="match status" value="1"/>
</dbReference>
<dbReference type="PROSITE" id="PS50005">
    <property type="entry name" value="TPR"/>
    <property type="match status" value="1"/>
</dbReference>
<dbReference type="SUPFAM" id="SSF48452">
    <property type="entry name" value="TPR-like"/>
    <property type="match status" value="1"/>
</dbReference>
<comment type="caution">
    <text evidence="1">The sequence shown here is derived from an EMBL/GenBank/DDBJ whole genome shotgun (WGS) entry which is preliminary data.</text>
</comment>
<dbReference type="EMBL" id="MLJW01002995">
    <property type="protein sequence ID" value="OIQ73122.1"/>
    <property type="molecule type" value="Genomic_DNA"/>
</dbReference>
<dbReference type="SMART" id="SM00028">
    <property type="entry name" value="TPR"/>
    <property type="match status" value="3"/>
</dbReference>
<dbReference type="InterPro" id="IPR052943">
    <property type="entry name" value="TMTC_O-mannosyl-trnsfr"/>
</dbReference>
<accession>A0A1J5PPP7</accession>
<dbReference type="Pfam" id="PF13181">
    <property type="entry name" value="TPR_8"/>
    <property type="match status" value="1"/>
</dbReference>
<gene>
    <name evidence="1" type="primary">bepA_73</name>
    <name evidence="1" type="ORF">GALL_452460</name>
</gene>
<reference evidence="1" key="1">
    <citation type="submission" date="2016-10" db="EMBL/GenBank/DDBJ databases">
        <title>Sequence of Gallionella enrichment culture.</title>
        <authorList>
            <person name="Poehlein A."/>
            <person name="Muehling M."/>
            <person name="Daniel R."/>
        </authorList>
    </citation>
    <scope>NUCLEOTIDE SEQUENCE</scope>
</reference>
<dbReference type="PANTHER" id="PTHR44809">
    <property type="match status" value="1"/>
</dbReference>
<evidence type="ECO:0000313" key="1">
    <source>
        <dbReference type="EMBL" id="OIQ73122.1"/>
    </source>
</evidence>
<dbReference type="InterPro" id="IPR019734">
    <property type="entry name" value="TPR_rpt"/>
</dbReference>